<feature type="transmembrane region" description="Helical" evidence="6">
    <location>
        <begin position="117"/>
        <end position="144"/>
    </location>
</feature>
<evidence type="ECO:0000256" key="6">
    <source>
        <dbReference type="SAM" id="Phobius"/>
    </source>
</evidence>
<evidence type="ECO:0000256" key="2">
    <source>
        <dbReference type="ARBA" id="ARBA00022692"/>
    </source>
</evidence>
<feature type="compositionally biased region" description="Polar residues" evidence="5">
    <location>
        <begin position="394"/>
        <end position="404"/>
    </location>
</feature>
<dbReference type="OrthoDB" id="2354757at2759"/>
<evidence type="ECO:0000256" key="3">
    <source>
        <dbReference type="ARBA" id="ARBA00022989"/>
    </source>
</evidence>
<feature type="transmembrane region" description="Helical" evidence="6">
    <location>
        <begin position="87"/>
        <end position="110"/>
    </location>
</feature>
<dbReference type="PANTHER" id="PTHR28013:SF3">
    <property type="entry name" value="PROTEIN DCV1-RELATED"/>
    <property type="match status" value="1"/>
</dbReference>
<feature type="compositionally biased region" description="Polar residues" evidence="5">
    <location>
        <begin position="326"/>
        <end position="346"/>
    </location>
</feature>
<feature type="compositionally biased region" description="Polar residues" evidence="5">
    <location>
        <begin position="575"/>
        <end position="584"/>
    </location>
</feature>
<dbReference type="AlphaFoldDB" id="M3K7W4"/>
<feature type="compositionally biased region" description="Pro residues" evidence="5">
    <location>
        <begin position="547"/>
        <end position="556"/>
    </location>
</feature>
<evidence type="ECO:0008006" key="9">
    <source>
        <dbReference type="Google" id="ProtNLM"/>
    </source>
</evidence>
<feature type="compositionally biased region" description="Low complexity" evidence="5">
    <location>
        <begin position="313"/>
        <end position="325"/>
    </location>
</feature>
<feature type="region of interest" description="Disordered" evidence="5">
    <location>
        <begin position="232"/>
        <end position="256"/>
    </location>
</feature>
<organism evidence="7 8">
    <name type="scientific">Candida maltosa (strain Xu316)</name>
    <name type="common">Yeast</name>
    <dbReference type="NCBI Taxonomy" id="1245528"/>
    <lineage>
        <taxon>Eukaryota</taxon>
        <taxon>Fungi</taxon>
        <taxon>Dikarya</taxon>
        <taxon>Ascomycota</taxon>
        <taxon>Saccharomycotina</taxon>
        <taxon>Pichiomycetes</taxon>
        <taxon>Debaryomycetaceae</taxon>
        <taxon>Candida/Lodderomyces clade</taxon>
        <taxon>Candida</taxon>
    </lineage>
</organism>
<dbReference type="GO" id="GO:0035838">
    <property type="term" value="C:growing cell tip"/>
    <property type="evidence" value="ECO:0007669"/>
    <property type="project" value="TreeGrafter"/>
</dbReference>
<dbReference type="OMA" id="HKPFTEL"/>
<keyword evidence="3 6" id="KW-1133">Transmembrane helix</keyword>
<proteinExistence type="predicted"/>
<feature type="compositionally biased region" description="Low complexity" evidence="5">
    <location>
        <begin position="458"/>
        <end position="468"/>
    </location>
</feature>
<reference evidence="7 8" key="1">
    <citation type="submission" date="2013-02" db="EMBL/GenBank/DDBJ databases">
        <title>Genome sequence of Candida maltosa Xu316, a potential industrial strain for xylitol and ethanol production.</title>
        <authorList>
            <person name="Yu J."/>
            <person name="Wang Q."/>
            <person name="Geng X."/>
            <person name="Bao W."/>
            <person name="He P."/>
            <person name="Cai J."/>
        </authorList>
    </citation>
    <scope>NUCLEOTIDE SEQUENCE [LARGE SCALE GENOMIC DNA]</scope>
    <source>
        <strain evidence="8">Xu316</strain>
    </source>
</reference>
<feature type="region of interest" description="Disordered" evidence="5">
    <location>
        <begin position="428"/>
        <end position="468"/>
    </location>
</feature>
<dbReference type="HOGENOM" id="CLU_037332_0_0_1"/>
<accession>M3K7W4</accession>
<dbReference type="eggNOG" id="ENOG502RYG1">
    <property type="taxonomic scope" value="Eukaryota"/>
</dbReference>
<evidence type="ECO:0000256" key="1">
    <source>
        <dbReference type="ARBA" id="ARBA00004141"/>
    </source>
</evidence>
<keyword evidence="2 6" id="KW-0812">Transmembrane</keyword>
<dbReference type="Proteomes" id="UP000011777">
    <property type="component" value="Unassembled WGS sequence"/>
</dbReference>
<feature type="region of interest" description="Disordered" evidence="5">
    <location>
        <begin position="480"/>
        <end position="603"/>
    </location>
</feature>
<keyword evidence="8" id="KW-1185">Reference proteome</keyword>
<protein>
    <recommendedName>
        <fullName evidence="9">PH-response regulator protein palI/RIM9</fullName>
    </recommendedName>
</protein>
<dbReference type="Pfam" id="PF06687">
    <property type="entry name" value="SUR7"/>
    <property type="match status" value="1"/>
</dbReference>
<evidence type="ECO:0000313" key="7">
    <source>
        <dbReference type="EMBL" id="EMG50954.1"/>
    </source>
</evidence>
<evidence type="ECO:0000256" key="4">
    <source>
        <dbReference type="ARBA" id="ARBA00023136"/>
    </source>
</evidence>
<feature type="compositionally biased region" description="Low complexity" evidence="5">
    <location>
        <begin position="559"/>
        <end position="574"/>
    </location>
</feature>
<sequence>MSFKLGFNTVSLLLILVSFVFLLLATISSPIVTTFKLGETSSHTYGIFGYCYENNSKCITEYPMTLSSITNEKSTNWFLQDSSRDTLAKIFILTPISLGFNFLLLVLLVITHFGSKAVLLFAIVINLISLLTAIVSCIVVILAFYPNLAWTGWILIGSAAANLLSMILLIVTLMVFNSSDDGDDVSNLENEDFGRFTNYNRMDDKFNHIQTSTFKTTSLDDDYEYNYKQKTSNNTTATSNTYGNYNHNNNTKDTSLSSIIPASRTNTATSSGVGSGVGVGGSVPVAGAAGAVSSSNYGQPSRVLPPGQRHVTSHSLTSNSSSYYTKPQTANDFTQRNNSYGYQQPTTLPPLPNISIQQQNQQNQPPQNQNQQPQNQSQPQGEEGKSEVPYPTRESANYSSSVFETNDAKPFIELDDFDDVDDDNEVEQDLKNTNTNGGGLNDSDDDSDFTSVSQRAPNPNYYNNNQGYYANHYTNVQHYTPQHQIPPQGYNQQQRPGPPQNYNQQQQQPQRYPQNYNQQPYRPQFNPAYSSVGSQASAGGAGYYPNQPGPRYPNQPGPQQQRYFQQQQQQQQQQRPTISDNVLNLNPDLSFKAATTRNKKMYR</sequence>
<feature type="region of interest" description="Disordered" evidence="5">
    <location>
        <begin position="292"/>
        <end position="404"/>
    </location>
</feature>
<gene>
    <name evidence="7" type="ORF">G210_5647</name>
</gene>
<name>M3K7W4_CANMX</name>
<comment type="subcellular location">
    <subcellularLocation>
        <location evidence="1">Membrane</location>
        <topology evidence="1">Multi-pass membrane protein</topology>
    </subcellularLocation>
</comment>
<feature type="compositionally biased region" description="Low complexity" evidence="5">
    <location>
        <begin position="486"/>
        <end position="538"/>
    </location>
</feature>
<feature type="transmembrane region" description="Helical" evidence="6">
    <location>
        <begin position="150"/>
        <end position="176"/>
    </location>
</feature>
<dbReference type="GO" id="GO:0005886">
    <property type="term" value="C:plasma membrane"/>
    <property type="evidence" value="ECO:0007669"/>
    <property type="project" value="InterPro"/>
</dbReference>
<keyword evidence="4 6" id="KW-0472">Membrane</keyword>
<dbReference type="GO" id="GO:0032153">
    <property type="term" value="C:cell division site"/>
    <property type="evidence" value="ECO:0007669"/>
    <property type="project" value="TreeGrafter"/>
</dbReference>
<dbReference type="InterPro" id="IPR009571">
    <property type="entry name" value="SUR7/Rim9-like_fungi"/>
</dbReference>
<dbReference type="EMBL" id="AOGT01000065">
    <property type="protein sequence ID" value="EMG50954.1"/>
    <property type="molecule type" value="Genomic_DNA"/>
</dbReference>
<feature type="compositionally biased region" description="Low complexity" evidence="5">
    <location>
        <begin position="232"/>
        <end position="251"/>
    </location>
</feature>
<dbReference type="PANTHER" id="PTHR28013">
    <property type="entry name" value="PROTEIN DCV1-RELATED"/>
    <property type="match status" value="1"/>
</dbReference>
<feature type="compositionally biased region" description="Low complexity" evidence="5">
    <location>
        <begin position="353"/>
        <end position="380"/>
    </location>
</feature>
<dbReference type="STRING" id="1245528.M3K7W4"/>
<dbReference type="InterPro" id="IPR051380">
    <property type="entry name" value="pH-response_reg_palI/RIM9"/>
</dbReference>
<evidence type="ECO:0000256" key="5">
    <source>
        <dbReference type="SAM" id="MobiDB-lite"/>
    </source>
</evidence>
<evidence type="ECO:0000313" key="8">
    <source>
        <dbReference type="Proteomes" id="UP000011777"/>
    </source>
</evidence>
<comment type="caution">
    <text evidence="7">The sequence shown here is derived from an EMBL/GenBank/DDBJ whole genome shotgun (WGS) entry which is preliminary data.</text>
</comment>